<dbReference type="InterPro" id="IPR050704">
    <property type="entry name" value="Peptidase_C85-like"/>
</dbReference>
<protein>
    <recommendedName>
        <fullName evidence="2">OTU domain-containing protein</fullName>
    </recommendedName>
</protein>
<dbReference type="CDD" id="cd20380">
    <property type="entry name" value="Tudor_TDRD13-like"/>
    <property type="match status" value="1"/>
</dbReference>
<dbReference type="GO" id="GO:0016579">
    <property type="term" value="P:protein deubiquitination"/>
    <property type="evidence" value="ECO:0007669"/>
    <property type="project" value="TreeGrafter"/>
</dbReference>
<dbReference type="PROSITE" id="PS50802">
    <property type="entry name" value="OTU"/>
    <property type="match status" value="1"/>
</dbReference>
<dbReference type="InterPro" id="IPR049769">
    <property type="entry name" value="OTU_OTU"/>
</dbReference>
<feature type="region of interest" description="Disordered" evidence="1">
    <location>
        <begin position="405"/>
        <end position="444"/>
    </location>
</feature>
<gene>
    <name evidence="3" type="ORF">g.9813</name>
</gene>
<dbReference type="InterPro" id="IPR003323">
    <property type="entry name" value="OTU_dom"/>
</dbReference>
<dbReference type="GO" id="GO:0004843">
    <property type="term" value="F:cysteine-type deubiquitinase activity"/>
    <property type="evidence" value="ECO:0007669"/>
    <property type="project" value="TreeGrafter"/>
</dbReference>
<feature type="domain" description="OTU" evidence="2">
    <location>
        <begin position="38"/>
        <end position="159"/>
    </location>
</feature>
<feature type="compositionally biased region" description="Basic residues" evidence="1">
    <location>
        <begin position="407"/>
        <end position="417"/>
    </location>
</feature>
<evidence type="ECO:0000256" key="1">
    <source>
        <dbReference type="SAM" id="MobiDB-lite"/>
    </source>
</evidence>
<dbReference type="Pfam" id="PF02338">
    <property type="entry name" value="OTU"/>
    <property type="match status" value="1"/>
</dbReference>
<dbReference type="AlphaFoldDB" id="A0A1B6F6T8"/>
<evidence type="ECO:0000259" key="2">
    <source>
        <dbReference type="PROSITE" id="PS50802"/>
    </source>
</evidence>
<dbReference type="GO" id="GO:0061578">
    <property type="term" value="F:K63-linked deubiquitinase activity"/>
    <property type="evidence" value="ECO:0007669"/>
    <property type="project" value="TreeGrafter"/>
</dbReference>
<dbReference type="PANTHER" id="PTHR12419:SF115">
    <property type="entry name" value="PROTEIN OVARIAN TUMOR LOCUS-RELATED"/>
    <property type="match status" value="1"/>
</dbReference>
<dbReference type="EMBL" id="GECZ01023869">
    <property type="protein sequence ID" value="JAS45900.1"/>
    <property type="molecule type" value="Transcribed_RNA"/>
</dbReference>
<sequence>MCSRFVSTNKPLREPASRSKIWVKPTDQMDLWLDSQGYYRKHTAKDGSCLYRAVSEQIFLAQAFHLDVRRQCAEYAHRHPELLSNVTHCTVDEYVEHMKHPHELGGKVELQVMSLMFRRDFLVFYEVGKNFQQATDNGFKDRIMLCLSQDRHYDSVYTKQFISNAAFCQSLVYETLYKGVFELLEVDYAVKKMLHDKSSKYQRDSSSFLMNGLALRLEIRDSYFNVKDLLTLGVTPFPYKVAKSLDPDIYRNVEYDTWNDIRRGLRYGMYMWNNRELQVGVKCLVKLQPDRVCHAHIQDMAPNKGPVVVFVEELGEKVTVDYESLELLPQPPQPPSLPLPLKQLRQLQTIKALTHDMLPHEDIGEKDLCTESLTVSNSDKDDVWRLVPDSDGKAAPKLKMFAELSKPSKRPSKAFRTKTKDLQLQSSTDSVKNQAEANSVVSSSDCNYQQQDALNYQQESFEEYNSQGYMQQDVSMQAVDEEMEQKGTEVDSSTPPTVLCLEPQHYYIPSTESYPHPAYCYVPHKPEDIAPLRFYYNYGVDHYSRGIRPTPPCYLNTTVAYMPDPNISPGIYDHASPISTPDSAVVMSPVGVYAQRPDSLPVLHSPGGVSLNSEPDSTTYSAQNIAPRFKNKIRAMQGRPYDSPMIQQPEVSSTTNIPVPTHYIPPASAPAPATAVYYHPVECEPYCPPNYVEYTVYDPTVFYPPPPSLPPTTHYIHPDTLFYQHIVPAPLPTVV</sequence>
<evidence type="ECO:0000313" key="3">
    <source>
        <dbReference type="EMBL" id="JAS45900.1"/>
    </source>
</evidence>
<organism evidence="3">
    <name type="scientific">Cuerna arida</name>
    <dbReference type="NCBI Taxonomy" id="1464854"/>
    <lineage>
        <taxon>Eukaryota</taxon>
        <taxon>Metazoa</taxon>
        <taxon>Ecdysozoa</taxon>
        <taxon>Arthropoda</taxon>
        <taxon>Hexapoda</taxon>
        <taxon>Insecta</taxon>
        <taxon>Pterygota</taxon>
        <taxon>Neoptera</taxon>
        <taxon>Paraneoptera</taxon>
        <taxon>Hemiptera</taxon>
        <taxon>Auchenorrhyncha</taxon>
        <taxon>Membracoidea</taxon>
        <taxon>Cicadellidae</taxon>
        <taxon>Cicadellinae</taxon>
        <taxon>Proconiini</taxon>
        <taxon>Cuerna</taxon>
    </lineage>
</organism>
<dbReference type="Gene3D" id="3.90.70.80">
    <property type="match status" value="1"/>
</dbReference>
<name>A0A1B6F6T8_9HEMI</name>
<accession>A0A1B6F6T8</accession>
<dbReference type="InterPro" id="IPR038765">
    <property type="entry name" value="Papain-like_cys_pep_sf"/>
</dbReference>
<dbReference type="CDD" id="cd22753">
    <property type="entry name" value="OTU_ALG13-like"/>
    <property type="match status" value="1"/>
</dbReference>
<dbReference type="PANTHER" id="PTHR12419">
    <property type="entry name" value="OTU DOMAIN CONTAINING PROTEIN"/>
    <property type="match status" value="1"/>
</dbReference>
<dbReference type="SUPFAM" id="SSF54001">
    <property type="entry name" value="Cysteine proteinases"/>
    <property type="match status" value="1"/>
</dbReference>
<proteinExistence type="predicted"/>
<reference evidence="3" key="1">
    <citation type="submission" date="2015-11" db="EMBL/GenBank/DDBJ databases">
        <title>De novo transcriptome assembly of four potential Pierce s Disease insect vectors from Arizona vineyards.</title>
        <authorList>
            <person name="Tassone E.E."/>
        </authorList>
    </citation>
    <scope>NUCLEOTIDE SEQUENCE</scope>
</reference>
<dbReference type="InterPro" id="IPR049770">
    <property type="entry name" value="OTU_Tudor"/>
</dbReference>
<feature type="compositionally biased region" description="Polar residues" evidence="1">
    <location>
        <begin position="422"/>
        <end position="444"/>
    </location>
</feature>